<dbReference type="GO" id="GO:0006749">
    <property type="term" value="P:glutathione metabolic process"/>
    <property type="evidence" value="ECO:0007669"/>
    <property type="project" value="TreeGrafter"/>
</dbReference>
<dbReference type="Proteomes" id="UP000785679">
    <property type="component" value="Unassembled WGS sequence"/>
</dbReference>
<sequence length="211" mass="24270">MFKVHYFSAYGSAESLRLLLAHAHQPFENVDYTQESLAEAKKTDLLEFKQLPLLEFEGKRYVQSHAILRLLGRKFGYYPTEDAYEAYLVDSLLESFKDTGAAFSKAAFNPDEEEKKRLFAELFETTLPKWFAILEKRLVSNSSQKHMVGDKQTIIDFMMSSFAFSMIYNDANPGAGVLVAIVSKFPALQAYFEAQREENKEYLATRRVSPW</sequence>
<dbReference type="InterPro" id="IPR036249">
    <property type="entry name" value="Thioredoxin-like_sf"/>
</dbReference>
<evidence type="ECO:0000259" key="1">
    <source>
        <dbReference type="PROSITE" id="PS50404"/>
    </source>
</evidence>
<protein>
    <recommendedName>
        <fullName evidence="5">Glutathione S-transferase</fullName>
    </recommendedName>
</protein>
<dbReference type="Gene3D" id="3.40.30.10">
    <property type="entry name" value="Glutaredoxin"/>
    <property type="match status" value="1"/>
</dbReference>
<gene>
    <name evidence="3" type="ORF">FGO68_gene12017</name>
</gene>
<feature type="domain" description="GST N-terminal" evidence="1">
    <location>
        <begin position="1"/>
        <end position="79"/>
    </location>
</feature>
<dbReference type="SFLD" id="SFLDS00019">
    <property type="entry name" value="Glutathione_Transferase_(cytos"/>
    <property type="match status" value="1"/>
</dbReference>
<dbReference type="InterPro" id="IPR004046">
    <property type="entry name" value="GST_C"/>
</dbReference>
<evidence type="ECO:0000313" key="4">
    <source>
        <dbReference type="Proteomes" id="UP000785679"/>
    </source>
</evidence>
<dbReference type="PANTHER" id="PTHR11571">
    <property type="entry name" value="GLUTATHIONE S-TRANSFERASE"/>
    <property type="match status" value="1"/>
</dbReference>
<evidence type="ECO:0000259" key="2">
    <source>
        <dbReference type="PROSITE" id="PS50405"/>
    </source>
</evidence>
<evidence type="ECO:0000313" key="3">
    <source>
        <dbReference type="EMBL" id="TNV75860.1"/>
    </source>
</evidence>
<dbReference type="InterPro" id="IPR050213">
    <property type="entry name" value="GST_superfamily"/>
</dbReference>
<dbReference type="Gene3D" id="1.20.1050.10">
    <property type="match status" value="1"/>
</dbReference>
<dbReference type="Pfam" id="PF14497">
    <property type="entry name" value="GST_C_3"/>
    <property type="match status" value="1"/>
</dbReference>
<dbReference type="GO" id="GO:0004364">
    <property type="term" value="F:glutathione transferase activity"/>
    <property type="evidence" value="ECO:0007669"/>
    <property type="project" value="TreeGrafter"/>
</dbReference>
<dbReference type="AlphaFoldDB" id="A0A8J8SZ20"/>
<dbReference type="InterPro" id="IPR004045">
    <property type="entry name" value="Glutathione_S-Trfase_N"/>
</dbReference>
<dbReference type="InterPro" id="IPR036282">
    <property type="entry name" value="Glutathione-S-Trfase_C_sf"/>
</dbReference>
<keyword evidence="4" id="KW-1185">Reference proteome</keyword>
<dbReference type="SUPFAM" id="SSF47616">
    <property type="entry name" value="GST C-terminal domain-like"/>
    <property type="match status" value="1"/>
</dbReference>
<accession>A0A8J8SZ20</accession>
<dbReference type="InterPro" id="IPR040079">
    <property type="entry name" value="Glutathione_S-Trfase"/>
</dbReference>
<comment type="caution">
    <text evidence="3">The sequence shown here is derived from an EMBL/GenBank/DDBJ whole genome shotgun (WGS) entry which is preliminary data.</text>
</comment>
<name>A0A8J8SZ20_HALGN</name>
<dbReference type="CDD" id="cd03192">
    <property type="entry name" value="GST_C_Sigma_like"/>
    <property type="match status" value="1"/>
</dbReference>
<dbReference type="PROSITE" id="PS50404">
    <property type="entry name" value="GST_NTER"/>
    <property type="match status" value="1"/>
</dbReference>
<dbReference type="InterPro" id="IPR010987">
    <property type="entry name" value="Glutathione-S-Trfase_C-like"/>
</dbReference>
<evidence type="ECO:0008006" key="5">
    <source>
        <dbReference type="Google" id="ProtNLM"/>
    </source>
</evidence>
<dbReference type="OrthoDB" id="418591at2759"/>
<dbReference type="Pfam" id="PF02798">
    <property type="entry name" value="GST_N"/>
    <property type="match status" value="1"/>
</dbReference>
<dbReference type="CDD" id="cd03039">
    <property type="entry name" value="GST_N_Sigma_like"/>
    <property type="match status" value="1"/>
</dbReference>
<dbReference type="SUPFAM" id="SSF52833">
    <property type="entry name" value="Thioredoxin-like"/>
    <property type="match status" value="1"/>
</dbReference>
<proteinExistence type="predicted"/>
<dbReference type="PROSITE" id="PS50405">
    <property type="entry name" value="GST_CTER"/>
    <property type="match status" value="1"/>
</dbReference>
<feature type="domain" description="GST C-terminal" evidence="2">
    <location>
        <begin position="82"/>
        <end position="211"/>
    </location>
</feature>
<reference evidence="3" key="1">
    <citation type="submission" date="2019-06" db="EMBL/GenBank/DDBJ databases">
        <authorList>
            <person name="Zheng W."/>
        </authorList>
    </citation>
    <scope>NUCLEOTIDE SEQUENCE</scope>
    <source>
        <strain evidence="3">QDHG01</strain>
    </source>
</reference>
<dbReference type="EMBL" id="RRYP01014670">
    <property type="protein sequence ID" value="TNV75860.1"/>
    <property type="molecule type" value="Genomic_DNA"/>
</dbReference>
<organism evidence="3 4">
    <name type="scientific">Halteria grandinella</name>
    <dbReference type="NCBI Taxonomy" id="5974"/>
    <lineage>
        <taxon>Eukaryota</taxon>
        <taxon>Sar</taxon>
        <taxon>Alveolata</taxon>
        <taxon>Ciliophora</taxon>
        <taxon>Intramacronucleata</taxon>
        <taxon>Spirotrichea</taxon>
        <taxon>Stichotrichia</taxon>
        <taxon>Sporadotrichida</taxon>
        <taxon>Halteriidae</taxon>
        <taxon>Halteria</taxon>
    </lineage>
</organism>